<dbReference type="Pfam" id="PF01986">
    <property type="entry name" value="DUF123"/>
    <property type="match status" value="1"/>
</dbReference>
<dbReference type="RefSeq" id="WP_149732186.1">
    <property type="nucleotide sequence ID" value="NZ_FMXB01000012.1"/>
</dbReference>
<organism evidence="2 3">
    <name type="scientific">Methanobrevibacter millerae</name>
    <dbReference type="NCBI Taxonomy" id="230361"/>
    <lineage>
        <taxon>Archaea</taxon>
        <taxon>Methanobacteriati</taxon>
        <taxon>Methanobacteriota</taxon>
        <taxon>Methanomada group</taxon>
        <taxon>Methanobacteria</taxon>
        <taxon>Methanobacteriales</taxon>
        <taxon>Methanobacteriaceae</taxon>
        <taxon>Methanobrevibacter</taxon>
    </lineage>
</organism>
<reference evidence="2 3" key="1">
    <citation type="submission" date="2016-10" db="EMBL/GenBank/DDBJ databases">
        <authorList>
            <person name="Varghese N."/>
            <person name="Submissions S."/>
        </authorList>
    </citation>
    <scope>NUCLEOTIDE SEQUENCE [LARGE SCALE GENOMIC DNA]</scope>
    <source>
        <strain evidence="2 3">DSM 16643</strain>
    </source>
</reference>
<evidence type="ECO:0000313" key="2">
    <source>
        <dbReference type="EMBL" id="SDA61214.1"/>
    </source>
</evidence>
<dbReference type="GO" id="GO:0004519">
    <property type="term" value="F:endonuclease activity"/>
    <property type="evidence" value="ECO:0007669"/>
    <property type="project" value="UniProtKB-KW"/>
</dbReference>
<protein>
    <submittedName>
        <fullName evidence="2">Uri superfamily endonuclease</fullName>
    </submittedName>
</protein>
<keyword evidence="3" id="KW-1185">Reference proteome</keyword>
<dbReference type="OrthoDB" id="17296at2157"/>
<keyword evidence="2" id="KW-0378">Hydrolase</keyword>
<dbReference type="InterPro" id="IPR000305">
    <property type="entry name" value="GIY-YIG_endonuc"/>
</dbReference>
<name>A0A1G5WTH7_9EURY</name>
<evidence type="ECO:0000313" key="3">
    <source>
        <dbReference type="Proteomes" id="UP000323439"/>
    </source>
</evidence>
<dbReference type="EMBL" id="FMXB01000012">
    <property type="protein sequence ID" value="SDA61214.1"/>
    <property type="molecule type" value="Genomic_DNA"/>
</dbReference>
<dbReference type="SMART" id="SM00465">
    <property type="entry name" value="GIYc"/>
    <property type="match status" value="1"/>
</dbReference>
<dbReference type="PANTHER" id="PTHR37460:SF1">
    <property type="entry name" value="ENDONUCLEASE III"/>
    <property type="match status" value="1"/>
</dbReference>
<sequence>MKGCYCLIIEVSENMNLKVGSRLESDFKKGHYVYIGSAMNGIESRVKRHLSSSKKIHWHIDYLLKYAKIVEIIYNVDKKVECDLSRHLAIDNDYINGFGCSDCDCDSHLYYFKNKKEAIEAVINAYDSIACDFRIGISAFS</sequence>
<dbReference type="CDD" id="cd10441">
    <property type="entry name" value="GIY-YIG_COG1833"/>
    <property type="match status" value="1"/>
</dbReference>
<accession>A0A1G5WTH7</accession>
<keyword evidence="2" id="KW-0255">Endonuclease</keyword>
<dbReference type="Proteomes" id="UP000323439">
    <property type="component" value="Unassembled WGS sequence"/>
</dbReference>
<gene>
    <name evidence="2" type="ORF">SAMN02910315_01657</name>
</gene>
<dbReference type="AlphaFoldDB" id="A0A1G5WTH7"/>
<dbReference type="PANTHER" id="PTHR37460">
    <property type="entry name" value="ENDONUCLEASE III"/>
    <property type="match status" value="1"/>
</dbReference>
<evidence type="ECO:0000259" key="1">
    <source>
        <dbReference type="SMART" id="SM00465"/>
    </source>
</evidence>
<keyword evidence="2" id="KW-0540">Nuclease</keyword>
<feature type="domain" description="GIY-YIG" evidence="1">
    <location>
        <begin position="18"/>
        <end position="113"/>
    </location>
</feature>
<dbReference type="InterPro" id="IPR002837">
    <property type="entry name" value="DUF123"/>
</dbReference>
<proteinExistence type="predicted"/>